<comment type="caution">
    <text evidence="3">The sequence shown here is derived from an EMBL/GenBank/DDBJ whole genome shotgun (WGS) entry which is preliminary data.</text>
</comment>
<evidence type="ECO:0000256" key="1">
    <source>
        <dbReference type="SAM" id="MobiDB-lite"/>
    </source>
</evidence>
<reference evidence="3 4" key="1">
    <citation type="journal article" date="2018" name="PLoS ONE">
        <title>The draft genome of Kipferlia bialata reveals reductive genome evolution in fornicate parasites.</title>
        <authorList>
            <person name="Tanifuji G."/>
            <person name="Takabayashi S."/>
            <person name="Kume K."/>
            <person name="Takagi M."/>
            <person name="Nakayama T."/>
            <person name="Kamikawa R."/>
            <person name="Inagaki Y."/>
            <person name="Hashimoto T."/>
        </authorList>
    </citation>
    <scope>NUCLEOTIDE SEQUENCE [LARGE SCALE GENOMIC DNA]</scope>
    <source>
        <strain evidence="3">NY0173</strain>
    </source>
</reference>
<evidence type="ECO:0000313" key="3">
    <source>
        <dbReference type="EMBL" id="GIQ83561.1"/>
    </source>
</evidence>
<evidence type="ECO:0000313" key="4">
    <source>
        <dbReference type="Proteomes" id="UP000265618"/>
    </source>
</evidence>
<feature type="region of interest" description="Disordered" evidence="1">
    <location>
        <begin position="218"/>
        <end position="244"/>
    </location>
</feature>
<accession>A0A9K3GIL8</accession>
<organism evidence="3 4">
    <name type="scientific">Kipferlia bialata</name>
    <dbReference type="NCBI Taxonomy" id="797122"/>
    <lineage>
        <taxon>Eukaryota</taxon>
        <taxon>Metamonada</taxon>
        <taxon>Carpediemonas-like organisms</taxon>
        <taxon>Kipferlia</taxon>
    </lineage>
</organism>
<name>A0A9K3GIL8_9EUKA</name>
<feature type="domain" description="DUF4485" evidence="2">
    <location>
        <begin position="4"/>
        <end position="66"/>
    </location>
</feature>
<sequence>LPPRQRVLAERWILRLRGYDFTVSPVTKRRRNNYARLLLYQIETDSRLSYPFTDEPMDSVDLPPLSPTTLMSVAALSSPLRLPVPTFCPVSPTSRTRIDPGSSAYTRPRGPRSSGRRRERDLSPPSCGSDGDDASPTSFTPKERDRVRERQREREGERDRVRDRVRERQRVSHTQGNDYDRGVEGERGGEGVASIHPQPLMDIVVSPTHYRETGIGRERASPRHYRSREGEREREYAVSPPHPSYAGVALAARERELQRKLDKARRSTASLRDTIDTQARRIDLLSDESARRSLHSLSPTVIQAPDRTRGSRILQEREVERERARVRERDAPLTLEGLSPASASRAQYTADAHRDAHRARERHTARERVGGSPRMGWDGVSRERESAVSVRRRGGERDRDSDDVIIDEGFLDQMSRYHQETLRRSQIGT</sequence>
<dbReference type="InterPro" id="IPR027831">
    <property type="entry name" value="DUF4485"/>
</dbReference>
<dbReference type="Pfam" id="PF14846">
    <property type="entry name" value="DUF4485"/>
    <property type="match status" value="1"/>
</dbReference>
<feature type="region of interest" description="Disordered" evidence="1">
    <location>
        <begin position="82"/>
        <end position="194"/>
    </location>
</feature>
<feature type="region of interest" description="Disordered" evidence="1">
    <location>
        <begin position="354"/>
        <end position="401"/>
    </location>
</feature>
<feature type="compositionally biased region" description="Basic and acidic residues" evidence="1">
    <location>
        <begin position="218"/>
        <end position="236"/>
    </location>
</feature>
<dbReference type="AlphaFoldDB" id="A0A9K3GIL8"/>
<evidence type="ECO:0000259" key="2">
    <source>
        <dbReference type="Pfam" id="PF14846"/>
    </source>
</evidence>
<gene>
    <name evidence="3" type="ORF">KIPB_004906</name>
</gene>
<feature type="compositionally biased region" description="Basic and acidic residues" evidence="1">
    <location>
        <begin position="178"/>
        <end position="189"/>
    </location>
</feature>
<proteinExistence type="predicted"/>
<feature type="non-terminal residue" evidence="3">
    <location>
        <position position="1"/>
    </location>
</feature>
<dbReference type="Proteomes" id="UP000265618">
    <property type="component" value="Unassembled WGS sequence"/>
</dbReference>
<feature type="compositionally biased region" description="Basic and acidic residues" evidence="1">
    <location>
        <begin position="141"/>
        <end position="170"/>
    </location>
</feature>
<dbReference type="EMBL" id="BDIP01001096">
    <property type="protein sequence ID" value="GIQ83561.1"/>
    <property type="molecule type" value="Genomic_DNA"/>
</dbReference>
<protein>
    <recommendedName>
        <fullName evidence="2">DUF4485 domain-containing protein</fullName>
    </recommendedName>
</protein>
<keyword evidence="4" id="KW-1185">Reference proteome</keyword>